<dbReference type="InterPro" id="IPR001173">
    <property type="entry name" value="Glyco_trans_2-like"/>
</dbReference>
<evidence type="ECO:0000259" key="5">
    <source>
        <dbReference type="Pfam" id="PF00535"/>
    </source>
</evidence>
<evidence type="ECO:0000256" key="4">
    <source>
        <dbReference type="ARBA" id="ARBA00022679"/>
    </source>
</evidence>
<dbReference type="SUPFAM" id="SSF53448">
    <property type="entry name" value="Nucleotide-diphospho-sugar transferases"/>
    <property type="match status" value="1"/>
</dbReference>
<comment type="caution">
    <text evidence="6">The sequence shown here is derived from an EMBL/GenBank/DDBJ whole genome shotgun (WGS) entry which is preliminary data.</text>
</comment>
<dbReference type="EMBL" id="QTUC01000001">
    <property type="protein sequence ID" value="REF37503.1"/>
    <property type="molecule type" value="Genomic_DNA"/>
</dbReference>
<keyword evidence="4" id="KW-0808">Transferase</keyword>
<reference evidence="6 7" key="1">
    <citation type="submission" date="2018-08" db="EMBL/GenBank/DDBJ databases">
        <title>Sequencing the genomes of 1000 actinobacteria strains.</title>
        <authorList>
            <person name="Klenk H.-P."/>
        </authorList>
    </citation>
    <scope>NUCLEOTIDE SEQUENCE [LARGE SCALE GENOMIC DNA]</scope>
    <source>
        <strain evidence="6 7">DSM 22891</strain>
    </source>
</reference>
<organism evidence="6 7">
    <name type="scientific">Thermasporomyces composti</name>
    <dbReference type="NCBI Taxonomy" id="696763"/>
    <lineage>
        <taxon>Bacteria</taxon>
        <taxon>Bacillati</taxon>
        <taxon>Actinomycetota</taxon>
        <taxon>Actinomycetes</taxon>
        <taxon>Propionibacteriales</taxon>
        <taxon>Nocardioidaceae</taxon>
        <taxon>Thermasporomyces</taxon>
    </lineage>
</organism>
<evidence type="ECO:0000256" key="1">
    <source>
        <dbReference type="ARBA" id="ARBA00004776"/>
    </source>
</evidence>
<keyword evidence="7" id="KW-1185">Reference proteome</keyword>
<accession>A0A3D9V9X3</accession>
<dbReference type="Proteomes" id="UP000256485">
    <property type="component" value="Unassembled WGS sequence"/>
</dbReference>
<dbReference type="InterPro" id="IPR029044">
    <property type="entry name" value="Nucleotide-diphossugar_trans"/>
</dbReference>
<gene>
    <name evidence="6" type="ORF">DFJ64_2947</name>
</gene>
<evidence type="ECO:0000256" key="2">
    <source>
        <dbReference type="ARBA" id="ARBA00006739"/>
    </source>
</evidence>
<dbReference type="GO" id="GO:0016757">
    <property type="term" value="F:glycosyltransferase activity"/>
    <property type="evidence" value="ECO:0007669"/>
    <property type="project" value="UniProtKB-KW"/>
</dbReference>
<dbReference type="AlphaFoldDB" id="A0A3D9V9X3"/>
<name>A0A3D9V9X3_THECX</name>
<comment type="similarity">
    <text evidence="2">Belongs to the glycosyltransferase 2 family.</text>
</comment>
<dbReference type="PANTHER" id="PTHR43179:SF12">
    <property type="entry name" value="GALACTOFURANOSYLTRANSFERASE GLFT2"/>
    <property type="match status" value="1"/>
</dbReference>
<dbReference type="Pfam" id="PF00535">
    <property type="entry name" value="Glycos_transf_2"/>
    <property type="match status" value="1"/>
</dbReference>
<comment type="pathway">
    <text evidence="1">Cell wall biogenesis; cell wall polysaccharide biosynthesis.</text>
</comment>
<evidence type="ECO:0000313" key="7">
    <source>
        <dbReference type="Proteomes" id="UP000256485"/>
    </source>
</evidence>
<dbReference type="Gene3D" id="3.90.550.10">
    <property type="entry name" value="Spore Coat Polysaccharide Biosynthesis Protein SpsA, Chain A"/>
    <property type="match status" value="1"/>
</dbReference>
<protein>
    <recommendedName>
        <fullName evidence="5">Glycosyltransferase 2-like domain-containing protein</fullName>
    </recommendedName>
</protein>
<keyword evidence="3" id="KW-0328">Glycosyltransferase</keyword>
<evidence type="ECO:0000313" key="6">
    <source>
        <dbReference type="EMBL" id="REF37503.1"/>
    </source>
</evidence>
<sequence length="317" mass="34823">MSEATGVGETEASVSDEVTGLRDQAASTSAATLRLGCVLLTMGDRDQELARAIRSVQDQAGDPIEVVVVANGVPAPTVPPDVKVIELPSNVGIPAGRNAGMRALDCDVILFVDDDGWLPLPTTAERIRELFSADPRLGVVSFRIADPETGSTQRRHVPRIRVGDPKTSSEATTFLGGAAAIRRAVFDDVGEFPDEFFYAHEETDLAWRALDAGWRIRYDAACVLAHPATSPTRHPTYFRLNARNRVWLAKRNLPVAIAVPYLLTWIVLTVARVRTLNGLAAWWRGFLEGLRTPCGRRQPIAWRTVWRMTRLGRPPVV</sequence>
<dbReference type="PANTHER" id="PTHR43179">
    <property type="entry name" value="RHAMNOSYLTRANSFERASE WBBL"/>
    <property type="match status" value="1"/>
</dbReference>
<feature type="domain" description="Glycosyltransferase 2-like" evidence="5">
    <location>
        <begin position="45"/>
        <end position="189"/>
    </location>
</feature>
<evidence type="ECO:0000256" key="3">
    <source>
        <dbReference type="ARBA" id="ARBA00022676"/>
    </source>
</evidence>
<proteinExistence type="inferred from homology"/>
<dbReference type="RefSeq" id="WP_245941139.1">
    <property type="nucleotide sequence ID" value="NZ_QTUC01000001.1"/>
</dbReference>